<organism evidence="2 3">
    <name type="scientific">Stieleria varia</name>
    <dbReference type="NCBI Taxonomy" id="2528005"/>
    <lineage>
        <taxon>Bacteria</taxon>
        <taxon>Pseudomonadati</taxon>
        <taxon>Planctomycetota</taxon>
        <taxon>Planctomycetia</taxon>
        <taxon>Pirellulales</taxon>
        <taxon>Pirellulaceae</taxon>
        <taxon>Stieleria</taxon>
    </lineage>
</organism>
<dbReference type="OrthoDB" id="249639at2"/>
<dbReference type="AlphaFoldDB" id="A0A5C6AUC0"/>
<proteinExistence type="predicted"/>
<evidence type="ECO:0000313" key="2">
    <source>
        <dbReference type="EMBL" id="TWU02799.1"/>
    </source>
</evidence>
<reference evidence="2 3" key="1">
    <citation type="submission" date="2019-02" db="EMBL/GenBank/DDBJ databases">
        <title>Deep-cultivation of Planctomycetes and their phenomic and genomic characterization uncovers novel biology.</title>
        <authorList>
            <person name="Wiegand S."/>
            <person name="Jogler M."/>
            <person name="Boedeker C."/>
            <person name="Pinto D."/>
            <person name="Vollmers J."/>
            <person name="Rivas-Marin E."/>
            <person name="Kohn T."/>
            <person name="Peeters S.H."/>
            <person name="Heuer A."/>
            <person name="Rast P."/>
            <person name="Oberbeckmann S."/>
            <person name="Bunk B."/>
            <person name="Jeske O."/>
            <person name="Meyerdierks A."/>
            <person name="Storesund J.E."/>
            <person name="Kallscheuer N."/>
            <person name="Luecker S."/>
            <person name="Lage O.M."/>
            <person name="Pohl T."/>
            <person name="Merkel B.J."/>
            <person name="Hornburger P."/>
            <person name="Mueller R.-W."/>
            <person name="Bruemmer F."/>
            <person name="Labrenz M."/>
            <person name="Spormann A.M."/>
            <person name="Op Den Camp H."/>
            <person name="Overmann J."/>
            <person name="Amann R."/>
            <person name="Jetten M.S.M."/>
            <person name="Mascher T."/>
            <person name="Medema M.H."/>
            <person name="Devos D.P."/>
            <person name="Kaster A.-K."/>
            <person name="Ovreas L."/>
            <person name="Rohde M."/>
            <person name="Galperin M.Y."/>
            <person name="Jogler C."/>
        </authorList>
    </citation>
    <scope>NUCLEOTIDE SEQUENCE [LARGE SCALE GENOMIC DNA]</scope>
    <source>
        <strain evidence="2 3">Pla52n</strain>
    </source>
</reference>
<dbReference type="EMBL" id="SJPN01000004">
    <property type="protein sequence ID" value="TWU02799.1"/>
    <property type="molecule type" value="Genomic_DNA"/>
</dbReference>
<name>A0A5C6AUC0_9BACT</name>
<evidence type="ECO:0000313" key="3">
    <source>
        <dbReference type="Proteomes" id="UP000320176"/>
    </source>
</evidence>
<keyword evidence="1" id="KW-0812">Transmembrane</keyword>
<protein>
    <recommendedName>
        <fullName evidence="4">HTTM domain-containing protein</fullName>
    </recommendedName>
</protein>
<keyword evidence="1" id="KW-1133">Transmembrane helix</keyword>
<feature type="transmembrane region" description="Helical" evidence="1">
    <location>
        <begin position="94"/>
        <end position="112"/>
    </location>
</feature>
<sequence>MSETTKIESDAWMRFWFAPQSDSRLTLARTALCVVAAAYFVSSMTDLSYWFVDGRPAAAGNLAMFVRASGLDAETRWMLSPLYLIDALIGCKAWVYYTYLLAGVALSGVVIFGKGGRVAQWILWGVLVGWANRIVMLSGLVETLLSLGLFATAIGPPTSIVGLLSVGASRSGDPGSDPPQQPADWTVGFATRLLAVQFTLIAVLTTATMLASNIWWNGIGAYALAAPVQDRYLQITGGWFEREFVYEACTHVLVCLLPLGVALAWWRERYYLGKIFIGVWCLMVAFLGSHWLYAAAMFSMALAIEPLALKPLSHRAEIRSDNV</sequence>
<accession>A0A5C6AUC0</accession>
<keyword evidence="3" id="KW-1185">Reference proteome</keyword>
<gene>
    <name evidence="2" type="ORF">Pla52n_38580</name>
</gene>
<feature type="transmembrane region" description="Helical" evidence="1">
    <location>
        <begin position="277"/>
        <end position="304"/>
    </location>
</feature>
<keyword evidence="1" id="KW-0472">Membrane</keyword>
<evidence type="ECO:0008006" key="4">
    <source>
        <dbReference type="Google" id="ProtNLM"/>
    </source>
</evidence>
<feature type="transmembrane region" description="Helical" evidence="1">
    <location>
        <begin position="189"/>
        <end position="216"/>
    </location>
</feature>
<feature type="transmembrane region" description="Helical" evidence="1">
    <location>
        <begin position="31"/>
        <end position="52"/>
    </location>
</feature>
<dbReference type="Proteomes" id="UP000320176">
    <property type="component" value="Unassembled WGS sequence"/>
</dbReference>
<feature type="transmembrane region" description="Helical" evidence="1">
    <location>
        <begin position="244"/>
        <end position="265"/>
    </location>
</feature>
<evidence type="ECO:0000256" key="1">
    <source>
        <dbReference type="SAM" id="Phobius"/>
    </source>
</evidence>
<dbReference type="RefSeq" id="WP_146521059.1">
    <property type="nucleotide sequence ID" value="NZ_CP151726.1"/>
</dbReference>
<comment type="caution">
    <text evidence="2">The sequence shown here is derived from an EMBL/GenBank/DDBJ whole genome shotgun (WGS) entry which is preliminary data.</text>
</comment>